<dbReference type="AlphaFoldDB" id="A0A8X6M6X8"/>
<organism evidence="1 2">
    <name type="scientific">Trichonephila clavata</name>
    <name type="common">Joro spider</name>
    <name type="synonym">Nephila clavata</name>
    <dbReference type="NCBI Taxonomy" id="2740835"/>
    <lineage>
        <taxon>Eukaryota</taxon>
        <taxon>Metazoa</taxon>
        <taxon>Ecdysozoa</taxon>
        <taxon>Arthropoda</taxon>
        <taxon>Chelicerata</taxon>
        <taxon>Arachnida</taxon>
        <taxon>Araneae</taxon>
        <taxon>Araneomorphae</taxon>
        <taxon>Entelegynae</taxon>
        <taxon>Araneoidea</taxon>
        <taxon>Nephilidae</taxon>
        <taxon>Trichonephila</taxon>
    </lineage>
</organism>
<sequence length="90" mass="10660">MARRNMLNLTFSEAVEYIRQLSGNESKNDNDEEIVFSHDEYGPPEKEIFSRMKIPYLIFLYNVIAEKPLLGRKNNVYTNVKDYQIPIQMK</sequence>
<gene>
    <name evidence="1" type="ORF">TNCT_130241</name>
</gene>
<proteinExistence type="predicted"/>
<keyword evidence="2" id="KW-1185">Reference proteome</keyword>
<dbReference type="EMBL" id="BMAO01039779">
    <property type="protein sequence ID" value="GFR33594.1"/>
    <property type="molecule type" value="Genomic_DNA"/>
</dbReference>
<dbReference type="Proteomes" id="UP000887116">
    <property type="component" value="Unassembled WGS sequence"/>
</dbReference>
<evidence type="ECO:0000313" key="1">
    <source>
        <dbReference type="EMBL" id="GFR33594.1"/>
    </source>
</evidence>
<protein>
    <submittedName>
        <fullName evidence="1">Uncharacterized protein</fullName>
    </submittedName>
</protein>
<name>A0A8X6M6X8_TRICU</name>
<accession>A0A8X6M6X8</accession>
<reference evidence="1" key="1">
    <citation type="submission" date="2020-07" db="EMBL/GenBank/DDBJ databases">
        <title>Multicomponent nature underlies the extraordinary mechanical properties of spider dragline silk.</title>
        <authorList>
            <person name="Kono N."/>
            <person name="Nakamura H."/>
            <person name="Mori M."/>
            <person name="Yoshida Y."/>
            <person name="Ohtoshi R."/>
            <person name="Malay A.D."/>
            <person name="Moran D.A.P."/>
            <person name="Tomita M."/>
            <person name="Numata K."/>
            <person name="Arakawa K."/>
        </authorList>
    </citation>
    <scope>NUCLEOTIDE SEQUENCE</scope>
</reference>
<evidence type="ECO:0000313" key="2">
    <source>
        <dbReference type="Proteomes" id="UP000887116"/>
    </source>
</evidence>
<comment type="caution">
    <text evidence="1">The sequence shown here is derived from an EMBL/GenBank/DDBJ whole genome shotgun (WGS) entry which is preliminary data.</text>
</comment>